<dbReference type="GO" id="GO:0048472">
    <property type="term" value="F:threonine-phosphate decarboxylase activity"/>
    <property type="evidence" value="ECO:0007669"/>
    <property type="project" value="InterPro"/>
</dbReference>
<dbReference type="GO" id="GO:0009236">
    <property type="term" value="P:cobalamin biosynthetic process"/>
    <property type="evidence" value="ECO:0007669"/>
    <property type="project" value="UniProtKB-UniPathway"/>
</dbReference>
<dbReference type="NCBIfam" id="TIGR00380">
    <property type="entry name" value="cobal_cbiB"/>
    <property type="match status" value="1"/>
</dbReference>
<gene>
    <name evidence="10" type="ORF">S03H2_59103</name>
</gene>
<comment type="pathway">
    <text evidence="2">Cofactor biosynthesis; adenosylcobalamin biosynthesis.</text>
</comment>
<keyword evidence="4" id="KW-1003">Cell membrane</keyword>
<feature type="non-terminal residue" evidence="10">
    <location>
        <position position="230"/>
    </location>
</feature>
<evidence type="ECO:0000256" key="2">
    <source>
        <dbReference type="ARBA" id="ARBA00004953"/>
    </source>
</evidence>
<name>X1JDR6_9ZZZZ</name>
<evidence type="ECO:0000256" key="3">
    <source>
        <dbReference type="ARBA" id="ARBA00006263"/>
    </source>
</evidence>
<evidence type="ECO:0000256" key="9">
    <source>
        <dbReference type="SAM" id="Phobius"/>
    </source>
</evidence>
<dbReference type="InterPro" id="IPR004485">
    <property type="entry name" value="Cobalamin_biosynth_CobD/CbiB"/>
</dbReference>
<comment type="similarity">
    <text evidence="3">Belongs to the CobD/CbiB family.</text>
</comment>
<feature type="transmembrane region" description="Helical" evidence="9">
    <location>
        <begin position="155"/>
        <end position="176"/>
    </location>
</feature>
<comment type="caution">
    <text evidence="10">The sequence shown here is derived from an EMBL/GenBank/DDBJ whole genome shotgun (WGS) entry which is preliminary data.</text>
</comment>
<evidence type="ECO:0000313" key="10">
    <source>
        <dbReference type="EMBL" id="GAH79665.1"/>
    </source>
</evidence>
<dbReference type="PANTHER" id="PTHR34308:SF1">
    <property type="entry name" value="COBALAMIN BIOSYNTHESIS PROTEIN CBIB"/>
    <property type="match status" value="1"/>
</dbReference>
<keyword evidence="6 9" id="KW-0812">Transmembrane</keyword>
<dbReference type="PANTHER" id="PTHR34308">
    <property type="entry name" value="COBALAMIN BIOSYNTHESIS PROTEIN CBIB"/>
    <property type="match status" value="1"/>
</dbReference>
<keyword evidence="7 9" id="KW-1133">Transmembrane helix</keyword>
<feature type="transmembrane region" description="Helical" evidence="9">
    <location>
        <begin position="202"/>
        <end position="221"/>
    </location>
</feature>
<dbReference type="GO" id="GO:0005886">
    <property type="term" value="C:plasma membrane"/>
    <property type="evidence" value="ECO:0007669"/>
    <property type="project" value="UniProtKB-SubCell"/>
</dbReference>
<feature type="transmembrane region" description="Helical" evidence="9">
    <location>
        <begin position="50"/>
        <end position="73"/>
    </location>
</feature>
<evidence type="ECO:0000256" key="6">
    <source>
        <dbReference type="ARBA" id="ARBA00022692"/>
    </source>
</evidence>
<evidence type="ECO:0000256" key="4">
    <source>
        <dbReference type="ARBA" id="ARBA00022475"/>
    </source>
</evidence>
<evidence type="ECO:0000256" key="8">
    <source>
        <dbReference type="ARBA" id="ARBA00023136"/>
    </source>
</evidence>
<dbReference type="UniPathway" id="UPA00148"/>
<dbReference type="HAMAP" id="MF_00024">
    <property type="entry name" value="CobD_CbiB"/>
    <property type="match status" value="1"/>
</dbReference>
<feature type="transmembrane region" description="Helical" evidence="9">
    <location>
        <begin position="80"/>
        <end position="100"/>
    </location>
</feature>
<sequence>MEIIFILFIALALDFAFGEPPNFWHPVAWLGKLISLEMKWAPRRGKLTQLVFGIVTVSLTLGAITVPMYFLLLYLGEINWIIYIVVAGVLLKFTFSLHGLRQAVATVKGFLARDKIIEARSSLRSLVSRDTTDLNKSQLVSATVESVAENSCDSFVAPLFYFLLLGVPGAIAYRIINTFDAMIGYHGRWEHLGKFAARLDDVANFIPARITALIIVLAAWICKKNTGQAW</sequence>
<keyword evidence="5" id="KW-0169">Cobalamin biosynthesis</keyword>
<dbReference type="EMBL" id="BARU01037988">
    <property type="protein sequence ID" value="GAH79665.1"/>
    <property type="molecule type" value="Genomic_DNA"/>
</dbReference>
<evidence type="ECO:0000256" key="5">
    <source>
        <dbReference type="ARBA" id="ARBA00022573"/>
    </source>
</evidence>
<proteinExistence type="inferred from homology"/>
<evidence type="ECO:0000256" key="1">
    <source>
        <dbReference type="ARBA" id="ARBA00004651"/>
    </source>
</evidence>
<reference evidence="10" key="1">
    <citation type="journal article" date="2014" name="Front. Microbiol.">
        <title>High frequency of phylogenetically diverse reductive dehalogenase-homologous genes in deep subseafloor sedimentary metagenomes.</title>
        <authorList>
            <person name="Kawai M."/>
            <person name="Futagami T."/>
            <person name="Toyoda A."/>
            <person name="Takaki Y."/>
            <person name="Nishi S."/>
            <person name="Hori S."/>
            <person name="Arai W."/>
            <person name="Tsubouchi T."/>
            <person name="Morono Y."/>
            <person name="Uchiyama I."/>
            <person name="Ito T."/>
            <person name="Fujiyama A."/>
            <person name="Inagaki F."/>
            <person name="Takami H."/>
        </authorList>
    </citation>
    <scope>NUCLEOTIDE SEQUENCE</scope>
    <source>
        <strain evidence="10">Expedition CK06-06</strain>
    </source>
</reference>
<dbReference type="AlphaFoldDB" id="X1JDR6"/>
<evidence type="ECO:0008006" key="11">
    <source>
        <dbReference type="Google" id="ProtNLM"/>
    </source>
</evidence>
<comment type="subcellular location">
    <subcellularLocation>
        <location evidence="1">Cell membrane</location>
        <topology evidence="1">Multi-pass membrane protein</topology>
    </subcellularLocation>
</comment>
<organism evidence="10">
    <name type="scientific">marine sediment metagenome</name>
    <dbReference type="NCBI Taxonomy" id="412755"/>
    <lineage>
        <taxon>unclassified sequences</taxon>
        <taxon>metagenomes</taxon>
        <taxon>ecological metagenomes</taxon>
    </lineage>
</organism>
<dbReference type="Pfam" id="PF03186">
    <property type="entry name" value="CobD_Cbib"/>
    <property type="match status" value="1"/>
</dbReference>
<keyword evidence="8 9" id="KW-0472">Membrane</keyword>
<accession>X1JDR6</accession>
<protein>
    <recommendedName>
        <fullName evidence="11">Cobalamin biosynthesis protein CobD</fullName>
    </recommendedName>
</protein>
<evidence type="ECO:0000256" key="7">
    <source>
        <dbReference type="ARBA" id="ARBA00022989"/>
    </source>
</evidence>